<keyword evidence="2" id="KW-1185">Reference proteome</keyword>
<dbReference type="Proteomes" id="UP000204584">
    <property type="component" value="Segment"/>
</dbReference>
<gene>
    <name evidence="1" type="ORF">psal_cds_1336</name>
</gene>
<organism evidence="1 2">
    <name type="scientific">Pandoravirus salinus</name>
    <dbReference type="NCBI Taxonomy" id="1349410"/>
    <lineage>
        <taxon>Viruses</taxon>
        <taxon>Pandoravirus</taxon>
    </lineage>
</organism>
<dbReference type="KEGG" id="vg:16607510"/>
<sequence length="162" mass="18430">MNRPPHRIRERRATSRIKPLLGVTDSFAVVGVDFPPPLPRSWTEVFWANLTSDHDDRLRVRIEQMDAMGLAVIDTFLIRDDSAPSFRPVAFNIDIEQANTLRKALSTPAPLVVVDGRGRQHHDLSDVARALSDYDPDGPGTTADSRYWHHDPRINNYFFAQE</sequence>
<proteinExistence type="predicted"/>
<protein>
    <submittedName>
        <fullName evidence="1">Uncharacterized protein</fullName>
    </submittedName>
</protein>
<dbReference type="GeneID" id="16607510"/>
<reference evidence="1 2" key="1">
    <citation type="journal article" date="2013" name="Science">
        <title>Pandoraviruses: amoeba viruses with genomes up to 2.5 Mb reaching that of parasitic eukaryotes.</title>
        <authorList>
            <person name="Philippe N."/>
            <person name="Legendre M."/>
            <person name="Doutre G."/>
            <person name="Coute Y."/>
            <person name="Poirot O."/>
            <person name="Lescot M."/>
            <person name="Arslan D."/>
            <person name="Seltzer V."/>
            <person name="Bertaux L."/>
            <person name="Bruley C."/>
            <person name="Garin J."/>
            <person name="Claverie J.M."/>
            <person name="Abergel C."/>
        </authorList>
    </citation>
    <scope>NUCLEOTIDE SEQUENCE [LARGE SCALE GENOMIC DNA]</scope>
</reference>
<evidence type="ECO:0000313" key="1">
    <source>
        <dbReference type="EMBL" id="AGO85723.1"/>
    </source>
</evidence>
<dbReference type="EMBL" id="KC977571">
    <property type="protein sequence ID" value="AGO85723.1"/>
    <property type="molecule type" value="Genomic_DNA"/>
</dbReference>
<evidence type="ECO:0000313" key="2">
    <source>
        <dbReference type="Proteomes" id="UP000204584"/>
    </source>
</evidence>
<accession>S4VZC8</accession>
<dbReference type="RefSeq" id="YP_008438802.1">
    <property type="nucleotide sequence ID" value="NC_022098.1"/>
</dbReference>
<name>S4VZC8_9VIRU</name>